<dbReference type="EMBL" id="LCRF01000004">
    <property type="protein sequence ID" value="KKW31882.1"/>
    <property type="molecule type" value="Genomic_DNA"/>
</dbReference>
<feature type="transmembrane region" description="Helical" evidence="2">
    <location>
        <begin position="248"/>
        <end position="269"/>
    </location>
</feature>
<proteinExistence type="predicted"/>
<evidence type="ECO:0000313" key="3">
    <source>
        <dbReference type="EMBL" id="KKW31882.1"/>
    </source>
</evidence>
<feature type="region of interest" description="Disordered" evidence="1">
    <location>
        <begin position="308"/>
        <end position="337"/>
    </location>
</feature>
<reference evidence="3 4" key="1">
    <citation type="journal article" date="2015" name="Nature">
        <title>rRNA introns, odd ribosomes, and small enigmatic genomes across a large radiation of phyla.</title>
        <authorList>
            <person name="Brown C.T."/>
            <person name="Hug L.A."/>
            <person name="Thomas B.C."/>
            <person name="Sharon I."/>
            <person name="Castelle C.J."/>
            <person name="Singh A."/>
            <person name="Wilkins M.J."/>
            <person name="Williams K.H."/>
            <person name="Banfield J.F."/>
        </authorList>
    </citation>
    <scope>NUCLEOTIDE SEQUENCE [LARGE SCALE GENOMIC DNA]</scope>
</reference>
<dbReference type="Proteomes" id="UP000034445">
    <property type="component" value="Unassembled WGS sequence"/>
</dbReference>
<keyword evidence="2" id="KW-0472">Membrane</keyword>
<keyword evidence="2" id="KW-1133">Transmembrane helix</keyword>
<evidence type="ECO:0000313" key="4">
    <source>
        <dbReference type="Proteomes" id="UP000034445"/>
    </source>
</evidence>
<organism evidence="3 4">
    <name type="scientific">Candidatus Kaiserbacteria bacterium GW2011_GWC2_52_8b</name>
    <dbReference type="NCBI Taxonomy" id="1618676"/>
    <lineage>
        <taxon>Bacteria</taxon>
        <taxon>Candidatus Kaiseribacteriota</taxon>
    </lineage>
</organism>
<feature type="transmembrane region" description="Helical" evidence="2">
    <location>
        <begin position="281"/>
        <end position="300"/>
    </location>
</feature>
<name>A0A0G1ZU70_9BACT</name>
<dbReference type="SUPFAM" id="SSF53448">
    <property type="entry name" value="Nucleotide-diphospho-sugar transferases"/>
    <property type="match status" value="1"/>
</dbReference>
<sequence>MSERAPDFKKKKLSIAIVETSATAEARARDIAEDTLNKEVAETKGVRGFLAKIWKNNLAYDYYHPLAVYGGNLYADRGDDRTAHEEAMRAVVAQFTDEHAEHTVHEIAGEKRSVLGESVEEKGLRDKIKSLVMKYAAKDLGNQQVLEAFKMERKKIIEDQVAVKKTDALDEKVGNRQRMFADNLLDVARSVQESIRHGEALSELYLDFEVVVGRARAGVRTEAQLDKVDRLVEKMQSSRMVEGLKKSVIGPWVNETTIAGSIAVAYLIGAGLSKRIASSRAAAIGTFGATALLAGGFAWGKERRRMEKDRALHARQRAEGKEKPEAGQKRREEIEESRYETISAGELSFTLNEHIQLLKHEKPEGMTPEARFKQIRDAYIPLNDIEFRIEQSDRDRIDLIHFSDATKVVEERCELDVLRTTLKTEIQKIMKAEPEVAKLFEAEEKTLLGEVLGKKTALEEHVERKDRLFSKLKEKKAFRAAIKAASIGLVIGATAQEGVSLLRDDQRGIVEGLIERVRTGHSVTPPEHVTGLEWIRMKAFAEDSYVQDGGPVKQWIGSNRIAMPDGFALESTLQPGPGGGIIETYTLQRNGISVASGLTVDSAGLFTPESHAILKANNLALSVPEDKMAPGLPALVAAVTPAGPAHPMSASDYLSSRSSEMQTIKRVLWYDNNTPAPKFDKNELRLWQGGVNDTGVDKNGNYAYSVRALMEKGSYHGKHHINARELMRGGKLKLLLSLTKGTQNQVFEVPIDAKGNAIIDPRSEAGRTLFSTVNGKMQYMGGFAEVAHTVGTKDGIEQVRILATEVGRNEPMLPYVPQPPAPIIEETPPIQWTETRLQTGEPIGDLPPIIPIMGRRPLEENRRRWIDTRIDTIADPAIDAPPFIPIAEREPLNKQVTPGYGYGYETYGGAGDLGLLERTDEVYNAHLLEQFRGNPGLDFSKDDSVLVETYLNRQEPAYRNELRELVKSAPAMPQSTKVVFAVPAYKEQDNIYKTLRTYAKMPNKDEFEIVVFENHPKDAIRDRTGAEIERFMNDYPDVHVVHLYKAFDKKEPIGLIRKYLNDAVLERKQQAGRNDSVILVSNDADLEDINPNYASRLTSAFESNQTLDAINGKDDFPAEAYKAFPLLHALARLQKYFEIGIRRNYRRVPELIGRNAAMRSSVYAAIGGYNPNARVAEDLEMGWLIRHARGWNDNRRVAYLNDAWIKTNPRRALDTLQDGARLSNQYRDFHSNEKVRDLSVQERLRNGEDFSLDEFVHEVQAIYDTEVAKLQSRGQWLPDKDFNKSFDRAMRFLGVKYRIENDRVIIDDVSKLVAGLEKYKQKN</sequence>
<evidence type="ECO:0000256" key="2">
    <source>
        <dbReference type="SAM" id="Phobius"/>
    </source>
</evidence>
<dbReference type="InterPro" id="IPR029044">
    <property type="entry name" value="Nucleotide-diphossugar_trans"/>
</dbReference>
<gene>
    <name evidence="3" type="ORF">UY74_C0004G0002</name>
</gene>
<protein>
    <submittedName>
        <fullName evidence="3">Uncharacterized protein</fullName>
    </submittedName>
</protein>
<comment type="caution">
    <text evidence="3">The sequence shown here is derived from an EMBL/GenBank/DDBJ whole genome shotgun (WGS) entry which is preliminary data.</text>
</comment>
<dbReference type="Pfam" id="PF13641">
    <property type="entry name" value="Glyco_tranf_2_3"/>
    <property type="match status" value="1"/>
</dbReference>
<dbReference type="Gene3D" id="3.90.550.10">
    <property type="entry name" value="Spore Coat Polysaccharide Biosynthesis Protein SpsA, Chain A"/>
    <property type="match status" value="1"/>
</dbReference>
<accession>A0A0G1ZU70</accession>
<keyword evidence="2" id="KW-0812">Transmembrane</keyword>
<evidence type="ECO:0000256" key="1">
    <source>
        <dbReference type="SAM" id="MobiDB-lite"/>
    </source>
</evidence>